<name>A0ABR2BST8_9ROSI</name>
<dbReference type="InterPro" id="IPR026960">
    <property type="entry name" value="RVT-Znf"/>
</dbReference>
<comment type="caution">
    <text evidence="2">The sequence shown here is derived from an EMBL/GenBank/DDBJ whole genome shotgun (WGS) entry which is preliminary data.</text>
</comment>
<feature type="domain" description="Reverse transcriptase zinc-binding" evidence="1">
    <location>
        <begin position="124"/>
        <end position="210"/>
    </location>
</feature>
<evidence type="ECO:0000313" key="3">
    <source>
        <dbReference type="Proteomes" id="UP001472677"/>
    </source>
</evidence>
<organism evidence="2 3">
    <name type="scientific">Hibiscus sabdariffa</name>
    <name type="common">roselle</name>
    <dbReference type="NCBI Taxonomy" id="183260"/>
    <lineage>
        <taxon>Eukaryota</taxon>
        <taxon>Viridiplantae</taxon>
        <taxon>Streptophyta</taxon>
        <taxon>Embryophyta</taxon>
        <taxon>Tracheophyta</taxon>
        <taxon>Spermatophyta</taxon>
        <taxon>Magnoliopsida</taxon>
        <taxon>eudicotyledons</taxon>
        <taxon>Gunneridae</taxon>
        <taxon>Pentapetalae</taxon>
        <taxon>rosids</taxon>
        <taxon>malvids</taxon>
        <taxon>Malvales</taxon>
        <taxon>Malvaceae</taxon>
        <taxon>Malvoideae</taxon>
        <taxon>Hibiscus</taxon>
    </lineage>
</organism>
<keyword evidence="3" id="KW-1185">Reference proteome</keyword>
<evidence type="ECO:0000313" key="2">
    <source>
        <dbReference type="EMBL" id="KAK8509994.1"/>
    </source>
</evidence>
<proteinExistence type="predicted"/>
<dbReference type="Proteomes" id="UP001472677">
    <property type="component" value="Unassembled WGS sequence"/>
</dbReference>
<reference evidence="2 3" key="1">
    <citation type="journal article" date="2024" name="G3 (Bethesda)">
        <title>Genome assembly of Hibiscus sabdariffa L. provides insights into metabolisms of medicinal natural products.</title>
        <authorList>
            <person name="Kim T."/>
        </authorList>
    </citation>
    <scope>NUCLEOTIDE SEQUENCE [LARGE SCALE GENOMIC DNA]</scope>
    <source>
        <strain evidence="2">TK-2024</strain>
        <tissue evidence="2">Old leaves</tissue>
    </source>
</reference>
<evidence type="ECO:0000259" key="1">
    <source>
        <dbReference type="Pfam" id="PF13966"/>
    </source>
</evidence>
<gene>
    <name evidence="2" type="ORF">V6N12_035317</name>
</gene>
<accession>A0ABR2BST8</accession>
<dbReference type="EMBL" id="JBBPBM010000089">
    <property type="protein sequence ID" value="KAK8509994.1"/>
    <property type="molecule type" value="Genomic_DNA"/>
</dbReference>
<sequence length="302" mass="34760">MENGALMLIPSVPQWQIISRPSLPLIEFLPNIAWSIGNGGSIDLLNDIWVPSLGPLHDYLNNPLLLTDGLYLKDFVAENATWDYNALCDLFSASIVDRILSIKCPELCDSDDRCMWRWTANHTFEFRSAYSRPVGSSWSPKQAIWPIIWRMHVPQYISLFLWMAYTRKLLTNAERCRRHLSTTSTCVVCTDFDETIMHVLRDCGDTRHLWRQLLPMAIKPPFFSMNLQSDEAFFKRSLAWANHYYACAAVGEKRCPARMQWHRNCLVDALIKLVDPSVPSLCVYFVLPPEVVLFLDVDKACL</sequence>
<protein>
    <recommendedName>
        <fullName evidence="1">Reverse transcriptase zinc-binding domain-containing protein</fullName>
    </recommendedName>
</protein>
<dbReference type="Pfam" id="PF13966">
    <property type="entry name" value="zf-RVT"/>
    <property type="match status" value="1"/>
</dbReference>